<name>A0A518D6J0_9BACT</name>
<dbReference type="KEGG" id="pnd:Pla175_04580"/>
<evidence type="ECO:0000313" key="1">
    <source>
        <dbReference type="EMBL" id="QDU87103.1"/>
    </source>
</evidence>
<reference evidence="1 2" key="1">
    <citation type="submission" date="2019-02" db="EMBL/GenBank/DDBJ databases">
        <title>Deep-cultivation of Planctomycetes and their phenomic and genomic characterization uncovers novel biology.</title>
        <authorList>
            <person name="Wiegand S."/>
            <person name="Jogler M."/>
            <person name="Boedeker C."/>
            <person name="Pinto D."/>
            <person name="Vollmers J."/>
            <person name="Rivas-Marin E."/>
            <person name="Kohn T."/>
            <person name="Peeters S.H."/>
            <person name="Heuer A."/>
            <person name="Rast P."/>
            <person name="Oberbeckmann S."/>
            <person name="Bunk B."/>
            <person name="Jeske O."/>
            <person name="Meyerdierks A."/>
            <person name="Storesund J.E."/>
            <person name="Kallscheuer N."/>
            <person name="Luecker S."/>
            <person name="Lage O.M."/>
            <person name="Pohl T."/>
            <person name="Merkel B.J."/>
            <person name="Hornburger P."/>
            <person name="Mueller R.-W."/>
            <person name="Bruemmer F."/>
            <person name="Labrenz M."/>
            <person name="Spormann A.M."/>
            <person name="Op den Camp H."/>
            <person name="Overmann J."/>
            <person name="Amann R."/>
            <person name="Jetten M.S.M."/>
            <person name="Mascher T."/>
            <person name="Medema M.H."/>
            <person name="Devos D.P."/>
            <person name="Kaster A.-K."/>
            <person name="Ovreas L."/>
            <person name="Rohde M."/>
            <person name="Galperin M.Y."/>
            <person name="Jogler C."/>
        </authorList>
    </citation>
    <scope>NUCLEOTIDE SEQUENCE [LARGE SCALE GENOMIC DNA]</scope>
    <source>
        <strain evidence="1 2">Pla175</strain>
    </source>
</reference>
<organism evidence="1 2">
    <name type="scientific">Pirellulimonas nuda</name>
    <dbReference type="NCBI Taxonomy" id="2528009"/>
    <lineage>
        <taxon>Bacteria</taxon>
        <taxon>Pseudomonadati</taxon>
        <taxon>Planctomycetota</taxon>
        <taxon>Planctomycetia</taxon>
        <taxon>Pirellulales</taxon>
        <taxon>Lacipirellulaceae</taxon>
        <taxon>Pirellulimonas</taxon>
    </lineage>
</organism>
<dbReference type="Proteomes" id="UP000317429">
    <property type="component" value="Chromosome"/>
</dbReference>
<sequence>MRVDMPEPLAGQVLLSARSQAKSASEFVLGAIASKLAGTPVANDQSDDDPLLGLLSDEPELADFIERSAMQSREARPLRAGGE</sequence>
<accession>A0A518D6J0</accession>
<gene>
    <name evidence="1" type="ORF">Pla175_04580</name>
</gene>
<dbReference type="EMBL" id="CP036291">
    <property type="protein sequence ID" value="QDU87103.1"/>
    <property type="molecule type" value="Genomic_DNA"/>
</dbReference>
<proteinExistence type="predicted"/>
<protein>
    <submittedName>
        <fullName evidence="1">Uncharacterized protein</fullName>
    </submittedName>
</protein>
<keyword evidence="2" id="KW-1185">Reference proteome</keyword>
<evidence type="ECO:0000313" key="2">
    <source>
        <dbReference type="Proteomes" id="UP000317429"/>
    </source>
</evidence>
<dbReference type="AlphaFoldDB" id="A0A518D6J0"/>